<dbReference type="AlphaFoldDB" id="X1I4C0"/>
<evidence type="ECO:0000313" key="1">
    <source>
        <dbReference type="EMBL" id="GAH76537.1"/>
    </source>
</evidence>
<comment type="caution">
    <text evidence="1">The sequence shown here is derived from an EMBL/GenBank/DDBJ whole genome shotgun (WGS) entry which is preliminary data.</text>
</comment>
<sequence>MKRQNKDGRPINSDKIWKRMLWIGSNLEKIGYQESNKHPNLFYKQIGENEQNGAMFADIRGTSIIPIWADASPITYSKDISFKRYIKEVILLNRSRCFPRTTFYQDSEVDGWAIDIGIPEGYCRGCGKDIIHEVDWELLENGIYNKKIDKNNIDWLIEVCFCQDCKM</sequence>
<gene>
    <name evidence="1" type="ORF">S03H2_65732</name>
</gene>
<name>X1I4C0_9ZZZZ</name>
<organism evidence="1">
    <name type="scientific">marine sediment metagenome</name>
    <dbReference type="NCBI Taxonomy" id="412755"/>
    <lineage>
        <taxon>unclassified sequences</taxon>
        <taxon>metagenomes</taxon>
        <taxon>ecological metagenomes</taxon>
    </lineage>
</organism>
<feature type="non-terminal residue" evidence="1">
    <location>
        <position position="167"/>
    </location>
</feature>
<reference evidence="1" key="1">
    <citation type="journal article" date="2014" name="Front. Microbiol.">
        <title>High frequency of phylogenetically diverse reductive dehalogenase-homologous genes in deep subseafloor sedimentary metagenomes.</title>
        <authorList>
            <person name="Kawai M."/>
            <person name="Futagami T."/>
            <person name="Toyoda A."/>
            <person name="Takaki Y."/>
            <person name="Nishi S."/>
            <person name="Hori S."/>
            <person name="Arai W."/>
            <person name="Tsubouchi T."/>
            <person name="Morono Y."/>
            <person name="Uchiyama I."/>
            <person name="Ito T."/>
            <person name="Fujiyama A."/>
            <person name="Inagaki F."/>
            <person name="Takami H."/>
        </authorList>
    </citation>
    <scope>NUCLEOTIDE SEQUENCE</scope>
    <source>
        <strain evidence="1">Expedition CK06-06</strain>
    </source>
</reference>
<proteinExistence type="predicted"/>
<accession>X1I4C0</accession>
<dbReference type="EMBL" id="BARU01042837">
    <property type="protein sequence ID" value="GAH76537.1"/>
    <property type="molecule type" value="Genomic_DNA"/>
</dbReference>
<protein>
    <submittedName>
        <fullName evidence="1">Uncharacterized protein</fullName>
    </submittedName>
</protein>